<evidence type="ECO:0000313" key="8">
    <source>
        <dbReference type="EMBL" id="MEG3616659.1"/>
    </source>
</evidence>
<feature type="transmembrane region" description="Helical" evidence="6">
    <location>
        <begin position="459"/>
        <end position="481"/>
    </location>
</feature>
<keyword evidence="9" id="KW-1185">Reference proteome</keyword>
<evidence type="ECO:0000256" key="4">
    <source>
        <dbReference type="ARBA" id="ARBA00022989"/>
    </source>
</evidence>
<comment type="subcellular location">
    <subcellularLocation>
        <location evidence="1">Cell membrane</location>
        <topology evidence="1">Multi-pass membrane protein</topology>
    </subcellularLocation>
</comment>
<feature type="transmembrane region" description="Helical" evidence="6">
    <location>
        <begin position="269"/>
        <end position="286"/>
    </location>
</feature>
<evidence type="ECO:0000256" key="1">
    <source>
        <dbReference type="ARBA" id="ARBA00004651"/>
    </source>
</evidence>
<evidence type="ECO:0000313" key="9">
    <source>
        <dbReference type="Proteomes" id="UP001310387"/>
    </source>
</evidence>
<gene>
    <name evidence="8" type="ORF">V5O49_16150</name>
</gene>
<name>A0ABU7ZAT9_9MICO</name>
<dbReference type="InterPro" id="IPR052159">
    <property type="entry name" value="Competence_DNA_uptake"/>
</dbReference>
<dbReference type="RefSeq" id="WP_332903117.1">
    <property type="nucleotide sequence ID" value="NZ_JBAGLP010000120.1"/>
</dbReference>
<keyword evidence="2" id="KW-1003">Cell membrane</keyword>
<evidence type="ECO:0000256" key="2">
    <source>
        <dbReference type="ARBA" id="ARBA00022475"/>
    </source>
</evidence>
<feature type="transmembrane region" description="Helical" evidence="6">
    <location>
        <begin position="58"/>
        <end position="81"/>
    </location>
</feature>
<reference evidence="8" key="1">
    <citation type="journal article" date="2024" name="Antonie Van Leeuwenhoek">
        <title>Isoptericola haloaureus sp. nov., a dimorphic actinobacterium isolated from mangrove sediments of southeast India, implicating biosaline agricultural significance through nitrogen fixation and salt tolerance genes.</title>
        <authorList>
            <person name="Prathaban M."/>
            <person name="Prathiviraj R."/>
            <person name="Ravichandran M."/>
            <person name="Natarajan S.D."/>
            <person name="Sobanaa M."/>
            <person name="Hari Krishna Kumar S."/>
            <person name="Chandrasekar V."/>
            <person name="Selvin J."/>
        </authorList>
    </citation>
    <scope>NUCLEOTIDE SEQUENCE</scope>
    <source>
        <strain evidence="8">MP1014</strain>
    </source>
</reference>
<evidence type="ECO:0000256" key="6">
    <source>
        <dbReference type="SAM" id="Phobius"/>
    </source>
</evidence>
<dbReference type="InterPro" id="IPR036866">
    <property type="entry name" value="RibonucZ/Hydroxyglut_hydro"/>
</dbReference>
<dbReference type="InterPro" id="IPR004477">
    <property type="entry name" value="ComEC_N"/>
</dbReference>
<keyword evidence="5 6" id="KW-0472">Membrane</keyword>
<evidence type="ECO:0000256" key="3">
    <source>
        <dbReference type="ARBA" id="ARBA00022692"/>
    </source>
</evidence>
<accession>A0ABU7ZAT9</accession>
<proteinExistence type="predicted"/>
<organism evidence="8 9">
    <name type="scientific">Isoptericola haloaureus</name>
    <dbReference type="NCBI Taxonomy" id="1542902"/>
    <lineage>
        <taxon>Bacteria</taxon>
        <taxon>Bacillati</taxon>
        <taxon>Actinomycetota</taxon>
        <taxon>Actinomycetes</taxon>
        <taxon>Micrococcales</taxon>
        <taxon>Promicromonosporaceae</taxon>
        <taxon>Isoptericola</taxon>
    </lineage>
</organism>
<feature type="transmembrane region" description="Helical" evidence="6">
    <location>
        <begin position="333"/>
        <end position="356"/>
    </location>
</feature>
<dbReference type="EMBL" id="JBAGLP010000120">
    <property type="protein sequence ID" value="MEG3616659.1"/>
    <property type="molecule type" value="Genomic_DNA"/>
</dbReference>
<dbReference type="SMART" id="SM00849">
    <property type="entry name" value="Lactamase_B"/>
    <property type="match status" value="1"/>
</dbReference>
<feature type="transmembrane region" description="Helical" evidence="6">
    <location>
        <begin position="368"/>
        <end position="388"/>
    </location>
</feature>
<evidence type="ECO:0000256" key="5">
    <source>
        <dbReference type="ARBA" id="ARBA00023136"/>
    </source>
</evidence>
<feature type="transmembrane region" description="Helical" evidence="6">
    <location>
        <begin position="431"/>
        <end position="453"/>
    </location>
</feature>
<dbReference type="PANTHER" id="PTHR30619">
    <property type="entry name" value="DNA INTERNALIZATION/COMPETENCE PROTEIN COMEC/REC2"/>
    <property type="match status" value="1"/>
</dbReference>
<dbReference type="PANTHER" id="PTHR30619:SF1">
    <property type="entry name" value="RECOMBINATION PROTEIN 2"/>
    <property type="match status" value="1"/>
</dbReference>
<comment type="caution">
    <text evidence="8">The sequence shown here is derived from an EMBL/GenBank/DDBJ whole genome shotgun (WGS) entry which is preliminary data.</text>
</comment>
<keyword evidence="3 6" id="KW-0812">Transmembrane</keyword>
<dbReference type="Proteomes" id="UP001310387">
    <property type="component" value="Unassembled WGS sequence"/>
</dbReference>
<feature type="transmembrane region" description="Helical" evidence="6">
    <location>
        <begin position="32"/>
        <end position="51"/>
    </location>
</feature>
<sequence length="814" mass="80563">MSTDLRLVPVVATAWVVAWTLTGPWTSVARPLTVVGALVALGCAAAVAAGVRRRGGPVGPVVAHGALVAACLVAVAASVAVQTAARGPLAGLADDGATATVDGRVVSSARAAVHGDGSRWVLAVDSVVARGVRSAAVGHVLVTAPGEPPRFGAAVRARVRLAPPSFGAGVVAAGRATTPVAESAPPGPSGRATHTLRTALLDVTDGLSDQARGLVPGAAVGDTSRVPAELEDALRVTGLTHVTAVSGSHFAIVLTAAGAACVALRAPPAVRVGLLAAVGVGFVLLVRPEPSVLRAAWTCAVTLVALVLGRPAAGFPALATAATVLLVVDPWQARSFGFALSCAATAGIVLLTGPLSRRLAPWCGRGPAFALAVPLAAQAACGPVLILLDPALPSTAVLANLLAAPALVPATVLALVATLAAPWAPGAAGAVAWLAGIPTGWIATVATTAAALPGARLPWLAGPGGAALLAVVTAVVLALVLRRPPGQGWPVGRAPADRLSALRRRVRLAHRPRRSPGVRGGRVRGSGGAATAGAVVLVTVLGVALGTVLVAPRTVPAAGVPPDWQVVACDVGQGDALVVRSGPRAAVVVDVGPPGDGAARCLRRLGVDRVDLLVLSHFHADHVGGLEGVLAGRTVVAALVSPLDDPADAARRTRAALARHEVPVEVAVSARQGTAGDVAWTVLGADAGAGGANEASVAIALRTAAGVDVVALGDLEEPGQERLAADLAAGGYPDGAVEVVKMAHHGSAAQSADLARRLAPGVVLVSVGQNDYGHPTRTALDLYRAVGSEVVRTDRCGTASLSVRAGGLVLACAG</sequence>
<keyword evidence="4 6" id="KW-1133">Transmembrane helix</keyword>
<feature type="transmembrane region" description="Helical" evidence="6">
    <location>
        <begin position="7"/>
        <end position="26"/>
    </location>
</feature>
<dbReference type="InterPro" id="IPR001279">
    <property type="entry name" value="Metallo-B-lactamas"/>
</dbReference>
<dbReference type="NCBIfam" id="TIGR00360">
    <property type="entry name" value="ComEC_N-term"/>
    <property type="match status" value="1"/>
</dbReference>
<feature type="domain" description="Metallo-beta-lactamase" evidence="7">
    <location>
        <begin position="573"/>
        <end position="769"/>
    </location>
</feature>
<evidence type="ECO:0000259" key="7">
    <source>
        <dbReference type="SMART" id="SM00849"/>
    </source>
</evidence>
<dbReference type="Pfam" id="PF13567">
    <property type="entry name" value="DUF4131"/>
    <property type="match status" value="1"/>
</dbReference>
<feature type="transmembrane region" description="Helical" evidence="6">
    <location>
        <begin position="529"/>
        <end position="551"/>
    </location>
</feature>
<feature type="transmembrane region" description="Helical" evidence="6">
    <location>
        <begin position="400"/>
        <end position="424"/>
    </location>
</feature>
<dbReference type="InterPro" id="IPR025405">
    <property type="entry name" value="DUF4131"/>
</dbReference>
<dbReference type="SUPFAM" id="SSF56281">
    <property type="entry name" value="Metallo-hydrolase/oxidoreductase"/>
    <property type="match status" value="1"/>
</dbReference>
<dbReference type="Pfam" id="PF03772">
    <property type="entry name" value="Competence"/>
    <property type="match status" value="1"/>
</dbReference>
<dbReference type="Gene3D" id="3.60.15.10">
    <property type="entry name" value="Ribonuclease Z/Hydroxyacylglutathione hydrolase-like"/>
    <property type="match status" value="1"/>
</dbReference>
<reference evidence="8" key="2">
    <citation type="submission" date="2024-02" db="EMBL/GenBank/DDBJ databases">
        <authorList>
            <person name="Prathaban M."/>
            <person name="Mythili R."/>
            <person name="Sharmila Devi N."/>
            <person name="Sobanaa M."/>
            <person name="Prathiviraj R."/>
            <person name="Selvin J."/>
        </authorList>
    </citation>
    <scope>NUCLEOTIDE SEQUENCE</scope>
    <source>
        <strain evidence="8">MP1014</strain>
    </source>
</reference>
<dbReference type="Pfam" id="PF00753">
    <property type="entry name" value="Lactamase_B"/>
    <property type="match status" value="1"/>
</dbReference>
<protein>
    <submittedName>
        <fullName evidence="8">ComEC/Rec2 family competence protein</fullName>
    </submittedName>
</protein>